<evidence type="ECO:0008006" key="3">
    <source>
        <dbReference type="Google" id="ProtNLM"/>
    </source>
</evidence>
<dbReference type="RefSeq" id="WP_196206647.1">
    <property type="nucleotide sequence ID" value="NZ_JADPUN010000422.1"/>
</dbReference>
<accession>A0ABS0H9N6</accession>
<evidence type="ECO:0000313" key="1">
    <source>
        <dbReference type="EMBL" id="MBF9135187.1"/>
    </source>
</evidence>
<dbReference type="Proteomes" id="UP000638560">
    <property type="component" value="Unassembled WGS sequence"/>
</dbReference>
<gene>
    <name evidence="1" type="ORF">I0C86_40630</name>
</gene>
<protein>
    <recommendedName>
        <fullName evidence="3">MarR family transcriptional regulator</fullName>
    </recommendedName>
</protein>
<proteinExistence type="predicted"/>
<keyword evidence="2" id="KW-1185">Reference proteome</keyword>
<dbReference type="EMBL" id="JADPUN010000422">
    <property type="protein sequence ID" value="MBF9135187.1"/>
    <property type="molecule type" value="Genomic_DNA"/>
</dbReference>
<evidence type="ECO:0000313" key="2">
    <source>
        <dbReference type="Proteomes" id="UP000638560"/>
    </source>
</evidence>
<name>A0ABS0H9N6_9ACTN</name>
<comment type="caution">
    <text evidence="1">The sequence shown here is derived from an EMBL/GenBank/DDBJ whole genome shotgun (WGS) entry which is preliminary data.</text>
</comment>
<organism evidence="1 2">
    <name type="scientific">Plantactinospora alkalitolerans</name>
    <dbReference type="NCBI Taxonomy" id="2789879"/>
    <lineage>
        <taxon>Bacteria</taxon>
        <taxon>Bacillati</taxon>
        <taxon>Actinomycetota</taxon>
        <taxon>Actinomycetes</taxon>
        <taxon>Micromonosporales</taxon>
        <taxon>Micromonosporaceae</taxon>
        <taxon>Plantactinospora</taxon>
    </lineage>
</organism>
<sequence length="90" mass="9893">MGRAEKVVATNIAYAATFAYCDPRLSAADRQVLDVLAGWPHSWDLDECIRAGDVTLDTLCRRARPLQKPAVVEAVARLEEFGLLPLGVIR</sequence>
<reference evidence="1 2" key="1">
    <citation type="submission" date="2020-11" db="EMBL/GenBank/DDBJ databases">
        <title>A novel isolate from a Black sea contaminated sediment with potential to produce alkanes: Plantactinospora alkalitolerans sp. nov.</title>
        <authorList>
            <person name="Carro L."/>
            <person name="Veyisoglu A."/>
            <person name="Guven K."/>
            <person name="Schumann P."/>
            <person name="Klenk H.-P."/>
            <person name="Sahin N."/>
        </authorList>
    </citation>
    <scope>NUCLEOTIDE SEQUENCE [LARGE SCALE GENOMIC DNA]</scope>
    <source>
        <strain evidence="1 2">S1510</strain>
    </source>
</reference>